<evidence type="ECO:0000313" key="1">
    <source>
        <dbReference type="EMBL" id="KAH7568976.1"/>
    </source>
</evidence>
<protein>
    <submittedName>
        <fullName evidence="1">Uncharacterized protein</fullName>
    </submittedName>
</protein>
<dbReference type="PANTHER" id="PTHR36615">
    <property type="entry name" value="PROTEIN, PUTATIVE-RELATED"/>
    <property type="match status" value="1"/>
</dbReference>
<keyword evidence="2" id="KW-1185">Reference proteome</keyword>
<dbReference type="Proteomes" id="UP000827721">
    <property type="component" value="Unassembled WGS sequence"/>
</dbReference>
<gene>
    <name evidence="1" type="ORF">JRO89_XS06G0083400</name>
</gene>
<reference evidence="1 2" key="1">
    <citation type="submission" date="2021-02" db="EMBL/GenBank/DDBJ databases">
        <title>Plant Genome Project.</title>
        <authorList>
            <person name="Zhang R.-G."/>
        </authorList>
    </citation>
    <scope>NUCLEOTIDE SEQUENCE [LARGE SCALE GENOMIC DNA]</scope>
    <source>
        <tissue evidence="1">Leaves</tissue>
    </source>
</reference>
<sequence length="81" mass="8791">MAGARRAMRFTAGRPFPKRGQVKVAILRSIEMAGARRAMRFTAGRPIPKRGQVKVAILVGLAHSVASIFSQSSRRAASHFS</sequence>
<accession>A0ABQ8HX90</accession>
<proteinExistence type="predicted"/>
<comment type="caution">
    <text evidence="1">The sequence shown here is derived from an EMBL/GenBank/DDBJ whole genome shotgun (WGS) entry which is preliminary data.</text>
</comment>
<dbReference type="EMBL" id="JAFEMO010000006">
    <property type="protein sequence ID" value="KAH7568976.1"/>
    <property type="molecule type" value="Genomic_DNA"/>
</dbReference>
<evidence type="ECO:0000313" key="2">
    <source>
        <dbReference type="Proteomes" id="UP000827721"/>
    </source>
</evidence>
<name>A0ABQ8HX90_9ROSI</name>
<dbReference type="PANTHER" id="PTHR36615:SF7">
    <property type="entry name" value="PROTEIN, PUTATIVE-RELATED"/>
    <property type="match status" value="1"/>
</dbReference>
<organism evidence="1 2">
    <name type="scientific">Xanthoceras sorbifolium</name>
    <dbReference type="NCBI Taxonomy" id="99658"/>
    <lineage>
        <taxon>Eukaryota</taxon>
        <taxon>Viridiplantae</taxon>
        <taxon>Streptophyta</taxon>
        <taxon>Embryophyta</taxon>
        <taxon>Tracheophyta</taxon>
        <taxon>Spermatophyta</taxon>
        <taxon>Magnoliopsida</taxon>
        <taxon>eudicotyledons</taxon>
        <taxon>Gunneridae</taxon>
        <taxon>Pentapetalae</taxon>
        <taxon>rosids</taxon>
        <taxon>malvids</taxon>
        <taxon>Sapindales</taxon>
        <taxon>Sapindaceae</taxon>
        <taxon>Xanthoceroideae</taxon>
        <taxon>Xanthoceras</taxon>
    </lineage>
</organism>